<evidence type="ECO:0000313" key="2">
    <source>
        <dbReference type="EMBL" id="SJM93469.1"/>
    </source>
</evidence>
<keyword evidence="3" id="KW-1185">Reference proteome</keyword>
<dbReference type="EMBL" id="FUKI01000119">
    <property type="protein sequence ID" value="SJM93469.1"/>
    <property type="molecule type" value="Genomic_DNA"/>
</dbReference>
<evidence type="ECO:0000313" key="3">
    <source>
        <dbReference type="Proteomes" id="UP000195667"/>
    </source>
</evidence>
<dbReference type="AlphaFoldDB" id="A0A1R4HB78"/>
<gene>
    <name evidence="2" type="ORF">CRENPOLYSF1_430122</name>
</gene>
<dbReference type="PANTHER" id="PTHR45947">
    <property type="entry name" value="SULFOQUINOVOSYL TRANSFERASE SQD2"/>
    <property type="match status" value="1"/>
</dbReference>
<dbReference type="Proteomes" id="UP000195667">
    <property type="component" value="Unassembled WGS sequence"/>
</dbReference>
<dbReference type="Pfam" id="PF13692">
    <property type="entry name" value="Glyco_trans_1_4"/>
    <property type="match status" value="1"/>
</dbReference>
<proteinExistence type="predicted"/>
<keyword evidence="2" id="KW-0808">Transferase</keyword>
<dbReference type="InterPro" id="IPR028098">
    <property type="entry name" value="Glyco_trans_4-like_N"/>
</dbReference>
<feature type="domain" description="Glycosyltransferase subfamily 4-like N-terminal" evidence="1">
    <location>
        <begin position="26"/>
        <end position="185"/>
    </location>
</feature>
<dbReference type="CDD" id="cd03794">
    <property type="entry name" value="GT4_WbuB-like"/>
    <property type="match status" value="1"/>
</dbReference>
<evidence type="ECO:0000259" key="1">
    <source>
        <dbReference type="Pfam" id="PF13579"/>
    </source>
</evidence>
<dbReference type="OrthoDB" id="9787293at2"/>
<protein>
    <submittedName>
        <fullName evidence="2">Glycosyltransferase</fullName>
    </submittedName>
</protein>
<dbReference type="PANTHER" id="PTHR45947:SF3">
    <property type="entry name" value="SULFOQUINOVOSYL TRANSFERASE SQD2"/>
    <property type="match status" value="1"/>
</dbReference>
<dbReference type="RefSeq" id="WP_087143853.1">
    <property type="nucleotide sequence ID" value="NZ_FUKI01000119.1"/>
</dbReference>
<sequence length="390" mass="43862">MKIVLLSFYYTPDLCAGSFRAAALINALLEQLPESAHIEVITTLPNRYNSFSHVAAELEESPRLTVRRIKLPNHKSGMVDQTKAFITFAYYALRAVRGKDYDLVCATSSRLMTATLGALVARCKKIPLYLDIRDIFVDTLQEILPGKKAGFIVAFFARVERWTIGSARKVNLVSEGFKTYFEERYPGQQFSYFTNGIDPEFINIPQHDTCVSQHVMPLTVTYAGNMGEGQGLHTVIPELAKHFEGRLTFRLIGDGGRKKILEQRLMALSCTNVELLAPIKREQLLQEYNNADILFLHLSNYDAFKKVLPSKLFEYAAMGKPIWAGVSGHAANFVRHEIDNAVVFHPGDVTEAAQVFETLVLGYHNRADFIKKFSRVSIMRSMAADIVSLL</sequence>
<name>A0A1R4HB78_9GAMM</name>
<accession>A0A1R4HB78</accession>
<organism evidence="2 3">
    <name type="scientific">Crenothrix polyspora</name>
    <dbReference type="NCBI Taxonomy" id="360316"/>
    <lineage>
        <taxon>Bacteria</taxon>
        <taxon>Pseudomonadati</taxon>
        <taxon>Pseudomonadota</taxon>
        <taxon>Gammaproteobacteria</taxon>
        <taxon>Methylococcales</taxon>
        <taxon>Crenotrichaceae</taxon>
        <taxon>Crenothrix</taxon>
    </lineage>
</organism>
<dbReference type="SUPFAM" id="SSF53756">
    <property type="entry name" value="UDP-Glycosyltransferase/glycogen phosphorylase"/>
    <property type="match status" value="1"/>
</dbReference>
<dbReference type="GO" id="GO:0016757">
    <property type="term" value="F:glycosyltransferase activity"/>
    <property type="evidence" value="ECO:0007669"/>
    <property type="project" value="TreeGrafter"/>
</dbReference>
<reference evidence="3" key="1">
    <citation type="submission" date="2017-02" db="EMBL/GenBank/DDBJ databases">
        <authorList>
            <person name="Daims H."/>
        </authorList>
    </citation>
    <scope>NUCLEOTIDE SEQUENCE [LARGE SCALE GENOMIC DNA]</scope>
</reference>
<dbReference type="Pfam" id="PF13579">
    <property type="entry name" value="Glyco_trans_4_4"/>
    <property type="match status" value="1"/>
</dbReference>
<dbReference type="InterPro" id="IPR050194">
    <property type="entry name" value="Glycosyltransferase_grp1"/>
</dbReference>
<dbReference type="Gene3D" id="3.40.50.2000">
    <property type="entry name" value="Glycogen Phosphorylase B"/>
    <property type="match status" value="2"/>
</dbReference>